<evidence type="ECO:0000313" key="9">
    <source>
        <dbReference type="EMBL" id="SLN38962.1"/>
    </source>
</evidence>
<feature type="transmembrane region" description="Helical" evidence="7">
    <location>
        <begin position="251"/>
        <end position="271"/>
    </location>
</feature>
<dbReference type="GO" id="GO:0016020">
    <property type="term" value="C:membrane"/>
    <property type="evidence" value="ECO:0007669"/>
    <property type="project" value="UniProtKB-SubCell"/>
</dbReference>
<proteinExistence type="inferred from homology"/>
<sequence length="323" mass="34464">MIRSGFKKPIVIGYAWMSIAVLIWASWLVLTSSGRITALTVFDLAGFRALVPTIFLAPLLWKQRREVARLGILKCLLLFAYGAPFTLCVAYGLQFAPVAHAGATVPGLMPVFATVLSYVFLDQKLTCRQLASTLLILSGAMAILLQSSTVSGEGELWVGHLFFLLGSFCWACFAVTMKAHDISPYLATAIVGSISTAVLVPFWAQPELSRLTSAHVADVAFQAVFQGVISGLIALFAFGQALRLAGAQVTAVSALTPGVATILAIPVLGQIPDRADILVLVVVVAGLVIGTSKTSKISGKNPTFKRNPRLPTCSSHLRDRSLH</sequence>
<feature type="transmembrane region" description="Helical" evidence="7">
    <location>
        <begin position="277"/>
        <end position="295"/>
    </location>
</feature>
<organism evidence="9 10">
    <name type="scientific">Roseovarius litorisediminis</name>
    <dbReference type="NCBI Taxonomy" id="1312363"/>
    <lineage>
        <taxon>Bacteria</taxon>
        <taxon>Pseudomonadati</taxon>
        <taxon>Pseudomonadota</taxon>
        <taxon>Alphaproteobacteria</taxon>
        <taxon>Rhodobacterales</taxon>
        <taxon>Roseobacteraceae</taxon>
        <taxon>Roseovarius</taxon>
    </lineage>
</organism>
<dbReference type="PANTHER" id="PTHR32322">
    <property type="entry name" value="INNER MEMBRANE TRANSPORTER"/>
    <property type="match status" value="1"/>
</dbReference>
<dbReference type="SUPFAM" id="SSF103481">
    <property type="entry name" value="Multidrug resistance efflux transporter EmrE"/>
    <property type="match status" value="1"/>
</dbReference>
<feature type="transmembrane region" description="Helical" evidence="7">
    <location>
        <begin position="157"/>
        <end position="177"/>
    </location>
</feature>
<evidence type="ECO:0000256" key="6">
    <source>
        <dbReference type="SAM" id="MobiDB-lite"/>
    </source>
</evidence>
<comment type="similarity">
    <text evidence="2">Belongs to the EamA transporter family.</text>
</comment>
<dbReference type="PANTHER" id="PTHR32322:SF2">
    <property type="entry name" value="EAMA DOMAIN-CONTAINING PROTEIN"/>
    <property type="match status" value="1"/>
</dbReference>
<keyword evidence="5 7" id="KW-0472">Membrane</keyword>
<keyword evidence="3 7" id="KW-0812">Transmembrane</keyword>
<evidence type="ECO:0000256" key="5">
    <source>
        <dbReference type="ARBA" id="ARBA00023136"/>
    </source>
</evidence>
<evidence type="ECO:0000313" key="10">
    <source>
        <dbReference type="Proteomes" id="UP000193827"/>
    </source>
</evidence>
<evidence type="ECO:0000256" key="3">
    <source>
        <dbReference type="ARBA" id="ARBA00022692"/>
    </source>
</evidence>
<evidence type="ECO:0000256" key="1">
    <source>
        <dbReference type="ARBA" id="ARBA00004141"/>
    </source>
</evidence>
<protein>
    <submittedName>
        <fullName evidence="9">EamA-like transporter family protein</fullName>
    </submittedName>
</protein>
<keyword evidence="10" id="KW-1185">Reference proteome</keyword>
<dbReference type="Proteomes" id="UP000193827">
    <property type="component" value="Unassembled WGS sequence"/>
</dbReference>
<feature type="transmembrane region" description="Helical" evidence="7">
    <location>
        <begin position="133"/>
        <end position="151"/>
    </location>
</feature>
<comment type="subcellular location">
    <subcellularLocation>
        <location evidence="1">Membrane</location>
        <topology evidence="1">Multi-pass membrane protein</topology>
    </subcellularLocation>
</comment>
<feature type="transmembrane region" description="Helical" evidence="7">
    <location>
        <begin position="219"/>
        <end position="239"/>
    </location>
</feature>
<feature type="transmembrane region" description="Helical" evidence="7">
    <location>
        <begin position="72"/>
        <end position="93"/>
    </location>
</feature>
<reference evidence="9 10" key="1">
    <citation type="submission" date="2017-03" db="EMBL/GenBank/DDBJ databases">
        <authorList>
            <person name="Afonso C.L."/>
            <person name="Miller P.J."/>
            <person name="Scott M.A."/>
            <person name="Spackman E."/>
            <person name="Goraichik I."/>
            <person name="Dimitrov K.M."/>
            <person name="Suarez D.L."/>
            <person name="Swayne D.E."/>
        </authorList>
    </citation>
    <scope>NUCLEOTIDE SEQUENCE [LARGE SCALE GENOMIC DNA]</scope>
    <source>
        <strain evidence="9 10">CECT 8287</strain>
    </source>
</reference>
<evidence type="ECO:0000256" key="7">
    <source>
        <dbReference type="SAM" id="Phobius"/>
    </source>
</evidence>
<dbReference type="InterPro" id="IPR037185">
    <property type="entry name" value="EmrE-like"/>
</dbReference>
<feature type="transmembrane region" description="Helical" evidence="7">
    <location>
        <begin position="184"/>
        <end position="204"/>
    </location>
</feature>
<keyword evidence="4 7" id="KW-1133">Transmembrane helix</keyword>
<feature type="transmembrane region" description="Helical" evidence="7">
    <location>
        <begin position="99"/>
        <end position="121"/>
    </location>
</feature>
<feature type="transmembrane region" description="Helical" evidence="7">
    <location>
        <begin position="12"/>
        <end position="30"/>
    </location>
</feature>
<dbReference type="Gene3D" id="1.10.3730.20">
    <property type="match status" value="1"/>
</dbReference>
<gene>
    <name evidence="9" type="ORF">PEL8287_01908</name>
</gene>
<dbReference type="OrthoDB" id="7743310at2"/>
<feature type="domain" description="EamA" evidence="8">
    <location>
        <begin position="12"/>
        <end position="144"/>
    </location>
</feature>
<feature type="domain" description="EamA" evidence="8">
    <location>
        <begin position="158"/>
        <end position="289"/>
    </location>
</feature>
<dbReference type="AlphaFoldDB" id="A0A1Y5SER7"/>
<evidence type="ECO:0000256" key="4">
    <source>
        <dbReference type="ARBA" id="ARBA00022989"/>
    </source>
</evidence>
<feature type="region of interest" description="Disordered" evidence="6">
    <location>
        <begin position="299"/>
        <end position="323"/>
    </location>
</feature>
<dbReference type="Pfam" id="PF00892">
    <property type="entry name" value="EamA"/>
    <property type="match status" value="2"/>
</dbReference>
<dbReference type="RefSeq" id="WP_085892136.1">
    <property type="nucleotide sequence ID" value="NZ_FWFL01000004.1"/>
</dbReference>
<evidence type="ECO:0000256" key="2">
    <source>
        <dbReference type="ARBA" id="ARBA00007362"/>
    </source>
</evidence>
<evidence type="ECO:0000259" key="8">
    <source>
        <dbReference type="Pfam" id="PF00892"/>
    </source>
</evidence>
<accession>A0A1Y5SER7</accession>
<dbReference type="InterPro" id="IPR050638">
    <property type="entry name" value="AA-Vitamin_Transporters"/>
</dbReference>
<dbReference type="InterPro" id="IPR000620">
    <property type="entry name" value="EamA_dom"/>
</dbReference>
<feature type="transmembrane region" description="Helical" evidence="7">
    <location>
        <begin position="36"/>
        <end position="60"/>
    </location>
</feature>
<dbReference type="EMBL" id="FWFL01000004">
    <property type="protein sequence ID" value="SLN38962.1"/>
    <property type="molecule type" value="Genomic_DNA"/>
</dbReference>
<name>A0A1Y5SER7_9RHOB</name>